<evidence type="ECO:0000256" key="1">
    <source>
        <dbReference type="ARBA" id="ARBA00004651"/>
    </source>
</evidence>
<sequence length="460" mass="48639">MGGSCVPTLRRLPAWKRTGSRFRHPAQVISTGFGAAVATGTALLSLPAATQSGHRAPLVDALFTATSAVCVTGLVTVDTGSYWSGFGQVVILLLIQAGGLGIMTLATLFTVLLSRRLGLRARFLAQAETRSLSLTDVRGVVRRIVLFSLISEAVVAVVLTLRFATAYDESLGAAAYDGVFHAISAFNNAGFSTNVDSLVRYVTDPWINLTITGAVILGGLGFPVVFELLRCWRRPARWSVMTRLTVTLTATLLALGTLVFTLAEYANPRTLGPLSVPEKFLAGFFASTMTRTAGFNSVDIGAMRPESLLASDVLMFIGGGSAGTAGGIKVTTFGLLAFVLWSEMRGETHVNVGRRRIPPSNQRQALAVALLSATAVATATFVLVAITSYGLEPILFEVVSAFATVGLSTGITGSLPPQADLLLAVLMFAGRIGPLTLASALALRDRTRRYELPEERTIVG</sequence>
<evidence type="ECO:0000256" key="3">
    <source>
        <dbReference type="ARBA" id="ARBA00022475"/>
    </source>
</evidence>
<comment type="subcellular location">
    <subcellularLocation>
        <location evidence="1">Cell membrane</location>
        <topology evidence="1">Multi-pass membrane protein</topology>
    </subcellularLocation>
</comment>
<keyword evidence="2" id="KW-0813">Transport</keyword>
<reference evidence="12" key="1">
    <citation type="submission" date="2016-06" db="EMBL/GenBank/DDBJ databases">
        <authorList>
            <person name="Varghese N."/>
        </authorList>
    </citation>
    <scope>NUCLEOTIDE SEQUENCE [LARGE SCALE GENOMIC DNA]</scope>
    <source>
        <strain evidence="12">DSM 43171</strain>
    </source>
</reference>
<feature type="transmembrane region" description="Helical" evidence="10">
    <location>
        <begin position="241"/>
        <end position="260"/>
    </location>
</feature>
<dbReference type="GO" id="GO:0015379">
    <property type="term" value="F:potassium:chloride symporter activity"/>
    <property type="evidence" value="ECO:0007669"/>
    <property type="project" value="InterPro"/>
</dbReference>
<evidence type="ECO:0000313" key="11">
    <source>
        <dbReference type="EMBL" id="SCG68972.1"/>
    </source>
</evidence>
<keyword evidence="9 10" id="KW-0472">Membrane</keyword>
<dbReference type="Pfam" id="PF02386">
    <property type="entry name" value="TrkH"/>
    <property type="match status" value="1"/>
</dbReference>
<dbReference type="NCBIfam" id="TIGR00933">
    <property type="entry name" value="2a38"/>
    <property type="match status" value="1"/>
</dbReference>
<evidence type="ECO:0000256" key="5">
    <source>
        <dbReference type="ARBA" id="ARBA00022692"/>
    </source>
</evidence>
<dbReference type="PANTHER" id="PTHR32024">
    <property type="entry name" value="TRK SYSTEM POTASSIUM UPTAKE PROTEIN TRKG-RELATED"/>
    <property type="match status" value="1"/>
</dbReference>
<feature type="transmembrane region" description="Helical" evidence="10">
    <location>
        <begin position="89"/>
        <end position="113"/>
    </location>
</feature>
<keyword evidence="8" id="KW-0406">Ion transport</keyword>
<keyword evidence="7 10" id="KW-1133">Transmembrane helix</keyword>
<evidence type="ECO:0000256" key="8">
    <source>
        <dbReference type="ARBA" id="ARBA00023065"/>
    </source>
</evidence>
<keyword evidence="6" id="KW-0630">Potassium</keyword>
<evidence type="ECO:0000256" key="6">
    <source>
        <dbReference type="ARBA" id="ARBA00022958"/>
    </source>
</evidence>
<dbReference type="STRING" id="47864.GA0070560_12924"/>
<feature type="transmembrane region" description="Helical" evidence="10">
    <location>
        <begin position="421"/>
        <end position="443"/>
    </location>
</feature>
<evidence type="ECO:0000256" key="4">
    <source>
        <dbReference type="ARBA" id="ARBA00022538"/>
    </source>
</evidence>
<feature type="transmembrane region" description="Helical" evidence="10">
    <location>
        <begin position="26"/>
        <end position="46"/>
    </location>
</feature>
<proteinExistence type="predicted"/>
<feature type="transmembrane region" description="Helical" evidence="10">
    <location>
        <begin position="313"/>
        <end position="341"/>
    </location>
</feature>
<keyword evidence="3" id="KW-1003">Cell membrane</keyword>
<protein>
    <submittedName>
        <fullName evidence="11">Trk system potassium uptake protein TrkH</fullName>
    </submittedName>
</protein>
<keyword evidence="5 10" id="KW-0812">Transmembrane</keyword>
<organism evidence="11 12">
    <name type="scientific">Micromonospora halophytica</name>
    <dbReference type="NCBI Taxonomy" id="47864"/>
    <lineage>
        <taxon>Bacteria</taxon>
        <taxon>Bacillati</taxon>
        <taxon>Actinomycetota</taxon>
        <taxon>Actinomycetes</taxon>
        <taxon>Micromonosporales</taxon>
        <taxon>Micromonosporaceae</taxon>
        <taxon>Micromonospora</taxon>
    </lineage>
</organism>
<evidence type="ECO:0000256" key="2">
    <source>
        <dbReference type="ARBA" id="ARBA00022448"/>
    </source>
</evidence>
<feature type="transmembrane region" description="Helical" evidence="10">
    <location>
        <begin position="58"/>
        <end position="77"/>
    </location>
</feature>
<dbReference type="AlphaFoldDB" id="A0A1C5JEL0"/>
<keyword evidence="4" id="KW-0633">Potassium transport</keyword>
<accession>A0A1C5JEL0</accession>
<dbReference type="Proteomes" id="UP000199408">
    <property type="component" value="Unassembled WGS sequence"/>
</dbReference>
<keyword evidence="12" id="KW-1185">Reference proteome</keyword>
<evidence type="ECO:0000256" key="10">
    <source>
        <dbReference type="SAM" id="Phobius"/>
    </source>
</evidence>
<dbReference type="InterPro" id="IPR003445">
    <property type="entry name" value="Cat_transpt"/>
</dbReference>
<gene>
    <name evidence="11" type="ORF">GA0070560_12924</name>
</gene>
<name>A0A1C5JEL0_9ACTN</name>
<evidence type="ECO:0000313" key="12">
    <source>
        <dbReference type="Proteomes" id="UP000199408"/>
    </source>
</evidence>
<evidence type="ECO:0000256" key="9">
    <source>
        <dbReference type="ARBA" id="ARBA00023136"/>
    </source>
</evidence>
<feature type="transmembrane region" description="Helical" evidence="10">
    <location>
        <begin position="365"/>
        <end position="387"/>
    </location>
</feature>
<feature type="transmembrane region" description="Helical" evidence="10">
    <location>
        <begin position="144"/>
        <end position="164"/>
    </location>
</feature>
<dbReference type="GO" id="GO:0005886">
    <property type="term" value="C:plasma membrane"/>
    <property type="evidence" value="ECO:0007669"/>
    <property type="project" value="UniProtKB-SubCell"/>
</dbReference>
<dbReference type="InterPro" id="IPR004772">
    <property type="entry name" value="TrkH"/>
</dbReference>
<dbReference type="EMBL" id="FMDN01000029">
    <property type="protein sequence ID" value="SCG68972.1"/>
    <property type="molecule type" value="Genomic_DNA"/>
</dbReference>
<feature type="transmembrane region" description="Helical" evidence="10">
    <location>
        <begin position="206"/>
        <end position="229"/>
    </location>
</feature>
<dbReference type="PANTHER" id="PTHR32024:SF1">
    <property type="entry name" value="KTR SYSTEM POTASSIUM UPTAKE PROTEIN B"/>
    <property type="match status" value="1"/>
</dbReference>
<evidence type="ECO:0000256" key="7">
    <source>
        <dbReference type="ARBA" id="ARBA00022989"/>
    </source>
</evidence>